<evidence type="ECO:0000313" key="1">
    <source>
        <dbReference type="EMBL" id="CAF5202940.1"/>
    </source>
</evidence>
<feature type="non-terminal residue" evidence="1">
    <location>
        <position position="1"/>
    </location>
</feature>
<evidence type="ECO:0000313" key="2">
    <source>
        <dbReference type="Proteomes" id="UP000681720"/>
    </source>
</evidence>
<comment type="caution">
    <text evidence="1">The sequence shown here is derived from an EMBL/GenBank/DDBJ whole genome shotgun (WGS) entry which is preliminary data.</text>
</comment>
<dbReference type="Proteomes" id="UP000681720">
    <property type="component" value="Unassembled WGS sequence"/>
</dbReference>
<name>A0A8S3IN82_9BILA</name>
<protein>
    <submittedName>
        <fullName evidence="1">Uncharacterized protein</fullName>
    </submittedName>
</protein>
<dbReference type="AlphaFoldDB" id="A0A8S3IN82"/>
<proteinExistence type="predicted"/>
<reference evidence="1" key="1">
    <citation type="submission" date="2021-02" db="EMBL/GenBank/DDBJ databases">
        <authorList>
            <person name="Nowell W R."/>
        </authorList>
    </citation>
    <scope>NUCLEOTIDE SEQUENCE</scope>
</reference>
<dbReference type="EMBL" id="CAJOBJ010347151">
    <property type="protein sequence ID" value="CAF5202940.1"/>
    <property type="molecule type" value="Genomic_DNA"/>
</dbReference>
<gene>
    <name evidence="1" type="ORF">GIL414_LOCUS77224</name>
</gene>
<sequence>MRFAKLIEHPTNLTNYEPSFNDDH</sequence>
<accession>A0A8S3IN82</accession>
<organism evidence="1 2">
    <name type="scientific">Rotaria magnacalcarata</name>
    <dbReference type="NCBI Taxonomy" id="392030"/>
    <lineage>
        <taxon>Eukaryota</taxon>
        <taxon>Metazoa</taxon>
        <taxon>Spiralia</taxon>
        <taxon>Gnathifera</taxon>
        <taxon>Rotifera</taxon>
        <taxon>Eurotatoria</taxon>
        <taxon>Bdelloidea</taxon>
        <taxon>Philodinida</taxon>
        <taxon>Philodinidae</taxon>
        <taxon>Rotaria</taxon>
    </lineage>
</organism>